<dbReference type="STRING" id="553973.CLOHYLEM_05483"/>
<dbReference type="Gene3D" id="1.10.10.10">
    <property type="entry name" value="Winged helix-like DNA-binding domain superfamily/Winged helix DNA-binding domain"/>
    <property type="match status" value="1"/>
</dbReference>
<dbReference type="SUPFAM" id="SSF46785">
    <property type="entry name" value="Winged helix' DNA-binding domain"/>
    <property type="match status" value="1"/>
</dbReference>
<dbReference type="InterPro" id="IPR035922">
    <property type="entry name" value="3H_dom_sf"/>
</dbReference>
<dbReference type="InterPro" id="IPR036388">
    <property type="entry name" value="WH-like_DNA-bd_sf"/>
</dbReference>
<dbReference type="InterPro" id="IPR004173">
    <property type="entry name" value="3H_domain"/>
</dbReference>
<gene>
    <name evidence="4" type="ORF">CLOHYLEM_05483</name>
</gene>
<dbReference type="Pfam" id="PF02829">
    <property type="entry name" value="3H"/>
    <property type="match status" value="1"/>
</dbReference>
<dbReference type="HOGENOM" id="CLU_108798_0_0_9"/>
<evidence type="ECO:0000256" key="1">
    <source>
        <dbReference type="PIRSR" id="PIRSR037847-1"/>
    </source>
</evidence>
<feature type="domain" description="Helix-turn-helix type 11" evidence="3">
    <location>
        <begin position="12"/>
        <end position="65"/>
    </location>
</feature>
<dbReference type="AlphaFoldDB" id="C0C089"/>
<keyword evidence="1" id="KW-0533">Nickel</keyword>
<organism evidence="4 5">
    <name type="scientific">[Clostridium] hylemonae DSM 15053</name>
    <dbReference type="NCBI Taxonomy" id="553973"/>
    <lineage>
        <taxon>Bacteria</taxon>
        <taxon>Bacillati</taxon>
        <taxon>Bacillota</taxon>
        <taxon>Clostridia</taxon>
        <taxon>Lachnospirales</taxon>
        <taxon>Lachnospiraceae</taxon>
    </lineage>
</organism>
<feature type="domain" description="3H" evidence="2">
    <location>
        <begin position="80"/>
        <end position="176"/>
    </location>
</feature>
<sequence>MMKGRHMDGEKRREEIMKLLETEKEPLSGTALARRLGVSRQIIVQDIALLRATNKNILSTNKGYILYGKDSAAATCKRVVMVKHDNDKMAGELYCIVDAGARVLDVIVEHEVYGQIAVDLVINSRKDVDEFMAKILSDNARPLKELTGNVHYHTIEASDSEILDEAEKRLKEAGVLAD</sequence>
<evidence type="ECO:0000259" key="2">
    <source>
        <dbReference type="Pfam" id="PF02829"/>
    </source>
</evidence>
<protein>
    <submittedName>
        <fullName evidence="4">3H domain protein</fullName>
    </submittedName>
</protein>
<evidence type="ECO:0000313" key="5">
    <source>
        <dbReference type="Proteomes" id="UP000004893"/>
    </source>
</evidence>
<dbReference type="InterPro" id="IPR013196">
    <property type="entry name" value="HTH_11"/>
</dbReference>
<feature type="binding site" evidence="1">
    <location>
        <position position="151"/>
    </location>
    <ligand>
        <name>Ni(2+)</name>
        <dbReference type="ChEBI" id="CHEBI:49786"/>
    </ligand>
</feature>
<dbReference type="eggNOG" id="COG1827">
    <property type="taxonomic scope" value="Bacteria"/>
</dbReference>
<dbReference type="InterPro" id="IPR036390">
    <property type="entry name" value="WH_DNA-bd_sf"/>
</dbReference>
<dbReference type="GO" id="GO:0046872">
    <property type="term" value="F:metal ion binding"/>
    <property type="evidence" value="ECO:0007669"/>
    <property type="project" value="UniProtKB-KW"/>
</dbReference>
<dbReference type="PIRSF" id="PIRSF037847">
    <property type="entry name" value="NiaR"/>
    <property type="match status" value="1"/>
</dbReference>
<evidence type="ECO:0000259" key="3">
    <source>
        <dbReference type="Pfam" id="PF08279"/>
    </source>
</evidence>
<dbReference type="RefSeq" id="WP_006442819.1">
    <property type="nucleotide sequence ID" value="NZ_CP036524.1"/>
</dbReference>
<dbReference type="Gene3D" id="3.30.1340.20">
    <property type="entry name" value="3H domain"/>
    <property type="match status" value="1"/>
</dbReference>
<dbReference type="InterPro" id="IPR026043">
    <property type="entry name" value="NadR"/>
</dbReference>
<proteinExistence type="predicted"/>
<name>C0C089_9FIRM</name>
<dbReference type="SUPFAM" id="SSF75500">
    <property type="entry name" value="Putative transcriptional regulator TM1602, C-terminal domain"/>
    <property type="match status" value="1"/>
</dbReference>
<feature type="binding site" evidence="1">
    <location>
        <position position="92"/>
    </location>
    <ligand>
        <name>Ni(2+)</name>
        <dbReference type="ChEBI" id="CHEBI:49786"/>
    </ligand>
</feature>
<keyword evidence="5" id="KW-1185">Reference proteome</keyword>
<reference evidence="4" key="1">
    <citation type="submission" date="2009-02" db="EMBL/GenBank/DDBJ databases">
        <authorList>
            <person name="Fulton L."/>
            <person name="Clifton S."/>
            <person name="Fulton B."/>
            <person name="Xu J."/>
            <person name="Minx P."/>
            <person name="Pepin K.H."/>
            <person name="Johnson M."/>
            <person name="Bhonagiri V."/>
            <person name="Nash W.E."/>
            <person name="Mardis E.R."/>
            <person name="Wilson R.K."/>
        </authorList>
    </citation>
    <scope>NUCLEOTIDE SEQUENCE [LARGE SCALE GENOMIC DNA]</scope>
    <source>
        <strain evidence="4">DSM 15053</strain>
    </source>
</reference>
<dbReference type="PANTHER" id="PTHR40068">
    <property type="entry name" value="TRANSCRIPTION REPRESSOR NIAR-RELATED"/>
    <property type="match status" value="1"/>
</dbReference>
<dbReference type="Pfam" id="PF08279">
    <property type="entry name" value="HTH_11"/>
    <property type="match status" value="1"/>
</dbReference>
<feature type="binding site" evidence="1">
    <location>
        <position position="153"/>
    </location>
    <ligand>
        <name>Ni(2+)</name>
        <dbReference type="ChEBI" id="CHEBI:49786"/>
    </ligand>
</feature>
<reference evidence="4" key="2">
    <citation type="submission" date="2013-06" db="EMBL/GenBank/DDBJ databases">
        <title>Draft genome sequence of Clostridium hylemonae (DSM 15053).</title>
        <authorList>
            <person name="Sudarsanam P."/>
            <person name="Ley R."/>
            <person name="Guruge J."/>
            <person name="Turnbaugh P.J."/>
            <person name="Mahowald M."/>
            <person name="Liep D."/>
            <person name="Gordon J."/>
        </authorList>
    </citation>
    <scope>NUCLEOTIDE SEQUENCE</scope>
    <source>
        <strain evidence="4">DSM 15053</strain>
    </source>
</reference>
<accession>C0C089</accession>
<dbReference type="PANTHER" id="PTHR40068:SF1">
    <property type="entry name" value="TRANSCRIPTION REPRESSOR NIAR-RELATED"/>
    <property type="match status" value="1"/>
</dbReference>
<keyword evidence="1" id="KW-0479">Metal-binding</keyword>
<comment type="caution">
    <text evidence="4">The sequence shown here is derived from an EMBL/GenBank/DDBJ whole genome shotgun (WGS) entry which is preliminary data.</text>
</comment>
<dbReference type="EMBL" id="ABYI02000020">
    <property type="protein sequence ID" value="EEG74226.1"/>
    <property type="molecule type" value="Genomic_DNA"/>
</dbReference>
<dbReference type="Proteomes" id="UP000004893">
    <property type="component" value="Unassembled WGS sequence"/>
</dbReference>
<evidence type="ECO:0000313" key="4">
    <source>
        <dbReference type="EMBL" id="EEG74226.1"/>
    </source>
</evidence>
<feature type="binding site" evidence="1">
    <location>
        <position position="84"/>
    </location>
    <ligand>
        <name>Ni(2+)</name>
        <dbReference type="ChEBI" id="CHEBI:49786"/>
    </ligand>
</feature>